<dbReference type="AlphaFoldDB" id="A0A5D2N5K1"/>
<evidence type="ECO:0000256" key="1">
    <source>
        <dbReference type="SAM" id="Phobius"/>
    </source>
</evidence>
<sequence>MAWEHQLLPHTLPAHWTEGSSCFHHIYLSFFSSCTHTYIYLYNLHFLGTNFLTFFFFECRCMERCIQIRFIWESSRVKLQTKREFFFMRRKLEILIFMKLHSNYIRFIWESSRVKL</sequence>
<dbReference type="Proteomes" id="UP000322667">
    <property type="component" value="Chromosome A11"/>
</dbReference>
<gene>
    <name evidence="2" type="ORF">ES332_A11G007400v1</name>
</gene>
<protein>
    <submittedName>
        <fullName evidence="2">Uncharacterized protein</fullName>
    </submittedName>
</protein>
<evidence type="ECO:0000313" key="2">
    <source>
        <dbReference type="EMBL" id="TYH98594.1"/>
    </source>
</evidence>
<proteinExistence type="predicted"/>
<organism evidence="2 3">
    <name type="scientific">Gossypium tomentosum</name>
    <name type="common">Hawaiian cotton</name>
    <name type="synonym">Gossypium sandvicense</name>
    <dbReference type="NCBI Taxonomy" id="34277"/>
    <lineage>
        <taxon>Eukaryota</taxon>
        <taxon>Viridiplantae</taxon>
        <taxon>Streptophyta</taxon>
        <taxon>Embryophyta</taxon>
        <taxon>Tracheophyta</taxon>
        <taxon>Spermatophyta</taxon>
        <taxon>Magnoliopsida</taxon>
        <taxon>eudicotyledons</taxon>
        <taxon>Gunneridae</taxon>
        <taxon>Pentapetalae</taxon>
        <taxon>rosids</taxon>
        <taxon>malvids</taxon>
        <taxon>Malvales</taxon>
        <taxon>Malvaceae</taxon>
        <taxon>Malvoideae</taxon>
        <taxon>Gossypium</taxon>
    </lineage>
</organism>
<keyword evidence="1" id="KW-0472">Membrane</keyword>
<name>A0A5D2N5K1_GOSTO</name>
<feature type="transmembrane region" description="Helical" evidence="1">
    <location>
        <begin position="38"/>
        <end position="57"/>
    </location>
</feature>
<dbReference type="EMBL" id="CM017620">
    <property type="protein sequence ID" value="TYH98594.1"/>
    <property type="molecule type" value="Genomic_DNA"/>
</dbReference>
<keyword evidence="1" id="KW-0812">Transmembrane</keyword>
<reference evidence="2 3" key="1">
    <citation type="submission" date="2019-07" db="EMBL/GenBank/DDBJ databases">
        <title>WGS assembly of Gossypium tomentosum.</title>
        <authorList>
            <person name="Chen Z.J."/>
            <person name="Sreedasyam A."/>
            <person name="Ando A."/>
            <person name="Song Q."/>
            <person name="De L."/>
            <person name="Hulse-Kemp A."/>
            <person name="Ding M."/>
            <person name="Ye W."/>
            <person name="Kirkbride R."/>
            <person name="Jenkins J."/>
            <person name="Plott C."/>
            <person name="Lovell J."/>
            <person name="Lin Y.-M."/>
            <person name="Vaughn R."/>
            <person name="Liu B."/>
            <person name="Li W."/>
            <person name="Simpson S."/>
            <person name="Scheffler B."/>
            <person name="Saski C."/>
            <person name="Grover C."/>
            <person name="Hu G."/>
            <person name="Conover J."/>
            <person name="Carlson J."/>
            <person name="Shu S."/>
            <person name="Boston L."/>
            <person name="Williams M."/>
            <person name="Peterson D."/>
            <person name="Mcgee K."/>
            <person name="Jones D."/>
            <person name="Wendel J."/>
            <person name="Stelly D."/>
            <person name="Grimwood J."/>
            <person name="Schmutz J."/>
        </authorList>
    </citation>
    <scope>NUCLEOTIDE SEQUENCE [LARGE SCALE GENOMIC DNA]</scope>
    <source>
        <strain evidence="2">7179.01</strain>
    </source>
</reference>
<keyword evidence="3" id="KW-1185">Reference proteome</keyword>
<keyword evidence="1" id="KW-1133">Transmembrane helix</keyword>
<evidence type="ECO:0000313" key="3">
    <source>
        <dbReference type="Proteomes" id="UP000322667"/>
    </source>
</evidence>
<accession>A0A5D2N5K1</accession>